<keyword evidence="10 19" id="KW-1133">Transmembrane helix</keyword>
<evidence type="ECO:0000313" key="21">
    <source>
        <dbReference type="Proteomes" id="UP000033047"/>
    </source>
</evidence>
<dbReference type="GO" id="GO:0008654">
    <property type="term" value="P:phospholipid biosynthetic process"/>
    <property type="evidence" value="ECO:0007669"/>
    <property type="project" value="UniProtKB-KW"/>
</dbReference>
<keyword evidence="13" id="KW-0594">Phospholipid biosynthesis</keyword>
<accession>A0A0F5IKG3</accession>
<evidence type="ECO:0000256" key="7">
    <source>
        <dbReference type="ARBA" id="ARBA00022741"/>
    </source>
</evidence>
<dbReference type="PATRIC" id="fig|927665.4.peg.5011"/>
<evidence type="ECO:0000256" key="12">
    <source>
        <dbReference type="ARBA" id="ARBA00023136"/>
    </source>
</evidence>
<sequence>MPPQQNGYMKNDGFTFRKRLRSFRYAFNGIRLLITKEHNAWIHCFAAVCVVIAGVLLGLSRMEWVAVVIVIGAVLAAEAVNSALEAIADFVSPEYSEAIKRTKDLAAGAVLLMAIAAAIVGGIIFFPKLIALC</sequence>
<feature type="binding site" evidence="17">
    <location>
        <position position="25"/>
    </location>
    <ligand>
        <name>ATP</name>
        <dbReference type="ChEBI" id="CHEBI:30616"/>
    </ligand>
</feature>
<dbReference type="GO" id="GO:0016301">
    <property type="term" value="F:kinase activity"/>
    <property type="evidence" value="ECO:0007669"/>
    <property type="project" value="UniProtKB-KW"/>
</dbReference>
<keyword evidence="18" id="KW-0460">Magnesium</keyword>
<evidence type="ECO:0000313" key="20">
    <source>
        <dbReference type="EMBL" id="KKB45602.1"/>
    </source>
</evidence>
<keyword evidence="5" id="KW-0808">Transferase</keyword>
<keyword evidence="14" id="KW-1208">Phospholipid metabolism</keyword>
<feature type="binding site" evidence="16">
    <location>
        <position position="78"/>
    </location>
    <ligand>
        <name>substrate</name>
    </ligand>
</feature>
<gene>
    <name evidence="20" type="ORF">HMPREF1535_04886</name>
</gene>
<dbReference type="Gene3D" id="1.10.287.3610">
    <property type="match status" value="1"/>
</dbReference>
<feature type="transmembrane region" description="Helical" evidence="19">
    <location>
        <begin position="40"/>
        <end position="58"/>
    </location>
</feature>
<dbReference type="CDD" id="cd14265">
    <property type="entry name" value="UDPK_IM_like"/>
    <property type="match status" value="1"/>
</dbReference>
<evidence type="ECO:0000256" key="14">
    <source>
        <dbReference type="ARBA" id="ARBA00023264"/>
    </source>
</evidence>
<evidence type="ECO:0000256" key="1">
    <source>
        <dbReference type="ARBA" id="ARBA00004651"/>
    </source>
</evidence>
<evidence type="ECO:0000256" key="9">
    <source>
        <dbReference type="ARBA" id="ARBA00022840"/>
    </source>
</evidence>
<feature type="binding site" evidence="17">
    <location>
        <begin position="103"/>
        <end position="104"/>
    </location>
    <ligand>
        <name>ATP</name>
        <dbReference type="ChEBI" id="CHEBI:30616"/>
    </ligand>
</feature>
<dbReference type="STRING" id="927665.HMPREF1535_04886"/>
<keyword evidence="7 17" id="KW-0547">Nucleotide-binding</keyword>
<dbReference type="PANTHER" id="PTHR34299">
    <property type="entry name" value="DIACYLGLYCEROL KINASE"/>
    <property type="match status" value="1"/>
</dbReference>
<evidence type="ECO:0000256" key="3">
    <source>
        <dbReference type="ARBA" id="ARBA00022475"/>
    </source>
</evidence>
<feature type="binding site" evidence="17">
    <location>
        <position position="85"/>
    </location>
    <ligand>
        <name>ATP</name>
        <dbReference type="ChEBI" id="CHEBI:30616"/>
    </ligand>
</feature>
<feature type="binding site" evidence="17">
    <location>
        <position position="37"/>
    </location>
    <ligand>
        <name>ATP</name>
        <dbReference type="ChEBI" id="CHEBI:30616"/>
    </ligand>
</feature>
<name>A0A0F5IKG3_9BACT</name>
<dbReference type="GO" id="GO:0046872">
    <property type="term" value="F:metal ion binding"/>
    <property type="evidence" value="ECO:0007669"/>
    <property type="project" value="UniProtKB-KW"/>
</dbReference>
<evidence type="ECO:0000256" key="2">
    <source>
        <dbReference type="ARBA" id="ARBA00005967"/>
    </source>
</evidence>
<dbReference type="GO" id="GO:0005524">
    <property type="term" value="F:ATP binding"/>
    <property type="evidence" value="ECO:0007669"/>
    <property type="project" value="UniProtKB-KW"/>
</dbReference>
<evidence type="ECO:0000256" key="6">
    <source>
        <dbReference type="ARBA" id="ARBA00022692"/>
    </source>
</evidence>
<comment type="subcellular location">
    <subcellularLocation>
        <location evidence="1">Cell membrane</location>
        <topology evidence="1">Multi-pass membrane protein</topology>
    </subcellularLocation>
</comment>
<feature type="binding site" evidence="18">
    <location>
        <position position="85"/>
    </location>
    <ligand>
        <name>a divalent metal cation</name>
        <dbReference type="ChEBI" id="CHEBI:60240"/>
    </ligand>
</feature>
<keyword evidence="18" id="KW-0479">Metal-binding</keyword>
<reference evidence="20 21" key="1">
    <citation type="submission" date="2013-04" db="EMBL/GenBank/DDBJ databases">
        <title>The Genome Sequence of Parabacteroides goldsteinii DSM 19448.</title>
        <authorList>
            <consortium name="The Broad Institute Genomics Platform"/>
            <person name="Earl A."/>
            <person name="Ward D."/>
            <person name="Feldgarden M."/>
            <person name="Gevers D."/>
            <person name="Martens E."/>
            <person name="Sakamoto M."/>
            <person name="Benno Y."/>
            <person name="Song Y."/>
            <person name="Liu C."/>
            <person name="Lee J."/>
            <person name="Bolanos M."/>
            <person name="Vaisanen M.L."/>
            <person name="Finegold S.M."/>
            <person name="Walker B."/>
            <person name="Young S."/>
            <person name="Zeng Q."/>
            <person name="Gargeya S."/>
            <person name="Fitzgerald M."/>
            <person name="Haas B."/>
            <person name="Abouelleil A."/>
            <person name="Allen A.W."/>
            <person name="Alvarado L."/>
            <person name="Arachchi H.M."/>
            <person name="Berlin A.M."/>
            <person name="Chapman S.B."/>
            <person name="Gainer-Dewar J."/>
            <person name="Goldberg J."/>
            <person name="Griggs A."/>
            <person name="Gujja S."/>
            <person name="Hansen M."/>
            <person name="Howarth C."/>
            <person name="Imamovic A."/>
            <person name="Ireland A."/>
            <person name="Larimer J."/>
            <person name="McCowan C."/>
            <person name="Murphy C."/>
            <person name="Pearson M."/>
            <person name="Poon T.W."/>
            <person name="Priest M."/>
            <person name="Roberts A."/>
            <person name="Saif S."/>
            <person name="Shea T."/>
            <person name="Sisk P."/>
            <person name="Sykes S."/>
            <person name="Wortman J."/>
            <person name="Nusbaum C."/>
            <person name="Birren B."/>
        </authorList>
    </citation>
    <scope>NUCLEOTIDE SEQUENCE [LARGE SCALE GENOMIC DNA]</scope>
    <source>
        <strain evidence="20 21">DSM 19448</strain>
    </source>
</reference>
<evidence type="ECO:0000256" key="17">
    <source>
        <dbReference type="PIRSR" id="PIRSR600829-3"/>
    </source>
</evidence>
<evidence type="ECO:0000256" key="18">
    <source>
        <dbReference type="PIRSR" id="PIRSR600829-4"/>
    </source>
</evidence>
<organism evidence="20 21">
    <name type="scientific">Parabacteroides goldsteinii DSM 19448 = WAL 12034</name>
    <dbReference type="NCBI Taxonomy" id="927665"/>
    <lineage>
        <taxon>Bacteria</taxon>
        <taxon>Pseudomonadati</taxon>
        <taxon>Bacteroidota</taxon>
        <taxon>Bacteroidia</taxon>
        <taxon>Bacteroidales</taxon>
        <taxon>Tannerellaceae</taxon>
        <taxon>Parabacteroides</taxon>
    </lineage>
</organism>
<comment type="caution">
    <text evidence="20">The sequence shown here is derived from an EMBL/GenBank/DDBJ whole genome shotgun (WGS) entry which is preliminary data.</text>
</comment>
<evidence type="ECO:0000256" key="8">
    <source>
        <dbReference type="ARBA" id="ARBA00022777"/>
    </source>
</evidence>
<keyword evidence="3" id="KW-1003">Cell membrane</keyword>
<dbReference type="AlphaFoldDB" id="A0A0F5IKG3"/>
<dbReference type="EMBL" id="AQHV01000028">
    <property type="protein sequence ID" value="KKB45602.1"/>
    <property type="molecule type" value="Genomic_DNA"/>
</dbReference>
<dbReference type="Pfam" id="PF01219">
    <property type="entry name" value="DAGK_prokar"/>
    <property type="match status" value="1"/>
</dbReference>
<comment type="similarity">
    <text evidence="2">Belongs to the bacterial diacylglycerol kinase family.</text>
</comment>
<evidence type="ECO:0000256" key="11">
    <source>
        <dbReference type="ARBA" id="ARBA00023098"/>
    </source>
</evidence>
<keyword evidence="4" id="KW-0444">Lipid biosynthesis</keyword>
<evidence type="ECO:0000256" key="10">
    <source>
        <dbReference type="ARBA" id="ARBA00022989"/>
    </source>
</evidence>
<dbReference type="InterPro" id="IPR000829">
    <property type="entry name" value="DAGK"/>
</dbReference>
<dbReference type="InterPro" id="IPR036945">
    <property type="entry name" value="DAGK_sf"/>
</dbReference>
<dbReference type="GO" id="GO:0005886">
    <property type="term" value="C:plasma membrane"/>
    <property type="evidence" value="ECO:0007669"/>
    <property type="project" value="UniProtKB-SubCell"/>
</dbReference>
<proteinExistence type="inferred from homology"/>
<comment type="cofactor">
    <cofactor evidence="18">
        <name>Mg(2+)</name>
        <dbReference type="ChEBI" id="CHEBI:18420"/>
    </cofactor>
    <text evidence="18">Mn(2+), Zn(2+), Cd(2+) and Co(2+) support activity to lesser extents.</text>
</comment>
<dbReference type="HOGENOM" id="CLU_112343_2_2_10"/>
<keyword evidence="6 19" id="KW-0812">Transmembrane</keyword>
<keyword evidence="9 17" id="KW-0067">ATP-binding</keyword>
<evidence type="ECO:0000256" key="5">
    <source>
        <dbReference type="ARBA" id="ARBA00022679"/>
    </source>
</evidence>
<feature type="active site" description="Proton acceptor" evidence="15">
    <location>
        <position position="78"/>
    </location>
</feature>
<keyword evidence="12 19" id="KW-0472">Membrane</keyword>
<dbReference type="PANTHER" id="PTHR34299:SF1">
    <property type="entry name" value="DIACYLGLYCEROL KINASE"/>
    <property type="match status" value="1"/>
</dbReference>
<evidence type="ECO:0000256" key="4">
    <source>
        <dbReference type="ARBA" id="ARBA00022516"/>
    </source>
</evidence>
<dbReference type="Proteomes" id="UP000033047">
    <property type="component" value="Unassembled WGS sequence"/>
</dbReference>
<dbReference type="InterPro" id="IPR033717">
    <property type="entry name" value="UDPK"/>
</dbReference>
<evidence type="ECO:0000256" key="15">
    <source>
        <dbReference type="PIRSR" id="PIRSR600829-1"/>
    </source>
</evidence>
<evidence type="ECO:0000256" key="16">
    <source>
        <dbReference type="PIRSR" id="PIRSR600829-2"/>
    </source>
</evidence>
<feature type="binding site" evidence="18">
    <location>
        <position position="37"/>
    </location>
    <ligand>
        <name>a divalent metal cation</name>
        <dbReference type="ChEBI" id="CHEBI:60240"/>
    </ligand>
</feature>
<protein>
    <recommendedName>
        <fullName evidence="22">Diacylglycerol kinase</fullName>
    </recommendedName>
</protein>
<evidence type="ECO:0008006" key="22">
    <source>
        <dbReference type="Google" id="ProtNLM"/>
    </source>
</evidence>
<evidence type="ECO:0000256" key="19">
    <source>
        <dbReference type="SAM" id="Phobius"/>
    </source>
</evidence>
<feature type="transmembrane region" description="Helical" evidence="19">
    <location>
        <begin position="105"/>
        <end position="126"/>
    </location>
</feature>
<keyword evidence="8" id="KW-0418">Kinase</keyword>
<evidence type="ECO:0000256" key="13">
    <source>
        <dbReference type="ARBA" id="ARBA00023209"/>
    </source>
</evidence>
<keyword evidence="11" id="KW-0443">Lipid metabolism</keyword>
<feature type="transmembrane region" description="Helical" evidence="19">
    <location>
        <begin position="64"/>
        <end position="84"/>
    </location>
</feature>